<dbReference type="Proteomes" id="UP001165080">
    <property type="component" value="Unassembled WGS sequence"/>
</dbReference>
<proteinExistence type="predicted"/>
<dbReference type="AlphaFoldDB" id="A0A9W6C0E0"/>
<reference evidence="1 2" key="1">
    <citation type="journal article" date="2023" name="Commun. Biol.">
        <title>Reorganization of the ancestral sex-determining regions during the evolution of trioecy in Pleodorina starrii.</title>
        <authorList>
            <person name="Takahashi K."/>
            <person name="Suzuki S."/>
            <person name="Kawai-Toyooka H."/>
            <person name="Yamamoto K."/>
            <person name="Hamaji T."/>
            <person name="Ootsuki R."/>
            <person name="Yamaguchi H."/>
            <person name="Kawachi M."/>
            <person name="Higashiyama T."/>
            <person name="Nozaki H."/>
        </authorList>
    </citation>
    <scope>NUCLEOTIDE SEQUENCE [LARGE SCALE GENOMIC DNA]</scope>
    <source>
        <strain evidence="1 2">NIES-4479</strain>
    </source>
</reference>
<dbReference type="EMBL" id="BRXU01000056">
    <property type="protein sequence ID" value="GLC61946.1"/>
    <property type="molecule type" value="Genomic_DNA"/>
</dbReference>
<keyword evidence="2" id="KW-1185">Reference proteome</keyword>
<evidence type="ECO:0000313" key="2">
    <source>
        <dbReference type="Proteomes" id="UP001165080"/>
    </source>
</evidence>
<dbReference type="SUPFAM" id="SSF51735">
    <property type="entry name" value="NAD(P)-binding Rossmann-fold domains"/>
    <property type="match status" value="1"/>
</dbReference>
<dbReference type="InterPro" id="IPR002347">
    <property type="entry name" value="SDR_fam"/>
</dbReference>
<sequence>MSNNNIQDKVIVITWVPPAAMGEAAARHLAQQGAKVVRGARRIERLDALVSEIISAGGEALAQATDATRLEDVQAL</sequence>
<comment type="caution">
    <text evidence="1">The sequence shown here is derived from an EMBL/GenBank/DDBJ whole genome shotgun (WGS) entry which is preliminary data.</text>
</comment>
<dbReference type="InterPro" id="IPR036291">
    <property type="entry name" value="NAD(P)-bd_dom_sf"/>
</dbReference>
<feature type="non-terminal residue" evidence="1">
    <location>
        <position position="76"/>
    </location>
</feature>
<gene>
    <name evidence="1" type="primary">PLESTB002947</name>
    <name evidence="1" type="ORF">PLESTB_001822700</name>
</gene>
<evidence type="ECO:0000313" key="1">
    <source>
        <dbReference type="EMBL" id="GLC61946.1"/>
    </source>
</evidence>
<accession>A0A9W6C0E0</accession>
<dbReference type="Gene3D" id="3.40.50.720">
    <property type="entry name" value="NAD(P)-binding Rossmann-like Domain"/>
    <property type="match status" value="1"/>
</dbReference>
<dbReference type="Pfam" id="PF00106">
    <property type="entry name" value="adh_short"/>
    <property type="match status" value="1"/>
</dbReference>
<name>A0A9W6C0E0_9CHLO</name>
<organism evidence="1 2">
    <name type="scientific">Pleodorina starrii</name>
    <dbReference type="NCBI Taxonomy" id="330485"/>
    <lineage>
        <taxon>Eukaryota</taxon>
        <taxon>Viridiplantae</taxon>
        <taxon>Chlorophyta</taxon>
        <taxon>core chlorophytes</taxon>
        <taxon>Chlorophyceae</taxon>
        <taxon>CS clade</taxon>
        <taxon>Chlamydomonadales</taxon>
        <taxon>Volvocaceae</taxon>
        <taxon>Pleodorina</taxon>
    </lineage>
</organism>
<protein>
    <submittedName>
        <fullName evidence="1">Uncharacterized protein</fullName>
    </submittedName>
</protein>